<evidence type="ECO:0000259" key="1">
    <source>
        <dbReference type="PROSITE" id="PS50105"/>
    </source>
</evidence>
<organism evidence="2 4">
    <name type="scientific">Schistosoma rodhaini</name>
    <dbReference type="NCBI Taxonomy" id="6188"/>
    <lineage>
        <taxon>Eukaryota</taxon>
        <taxon>Metazoa</taxon>
        <taxon>Spiralia</taxon>
        <taxon>Lophotrochozoa</taxon>
        <taxon>Platyhelminthes</taxon>
        <taxon>Trematoda</taxon>
        <taxon>Digenea</taxon>
        <taxon>Strigeidida</taxon>
        <taxon>Schistosomatoidea</taxon>
        <taxon>Schistosomatidae</taxon>
        <taxon>Schistosoma</taxon>
    </lineage>
</organism>
<dbReference type="SMART" id="SM00454">
    <property type="entry name" value="SAM"/>
    <property type="match status" value="1"/>
</dbReference>
<sequence length="158" mass="18679">MLECSRRYEWRKFDMSFAEICNNTQLPKALFWDVNQVASWIEDIGYSQYKECFTENQIDGRSLINIHSSTLPYLGVTDFEDIKNITCKVREVLNLEENESSRRLHMPPRNIVGMFLEAKSYTGSRLSRLTFPRFVYNTRSAIWQPSLTNMGIIFRHKH</sequence>
<reference evidence="3 4" key="2">
    <citation type="submission" date="2023-11" db="UniProtKB">
        <authorList>
            <consortium name="WormBaseParasite"/>
        </authorList>
    </citation>
    <scope>IDENTIFICATION</scope>
</reference>
<evidence type="ECO:0000313" key="3">
    <source>
        <dbReference type="WBParaSite" id="SRDH1_94250.1"/>
    </source>
</evidence>
<dbReference type="PROSITE" id="PS50105">
    <property type="entry name" value="SAM_DOMAIN"/>
    <property type="match status" value="1"/>
</dbReference>
<dbReference type="PANTHER" id="PTHR46829">
    <property type="entry name" value="STERILE ALPHA MOTIF DOMAIN-CONTAINING PROTEIN 15"/>
    <property type="match status" value="1"/>
</dbReference>
<proteinExistence type="predicted"/>
<dbReference type="WBParaSite" id="SRDH1_94250.2">
    <property type="protein sequence ID" value="SRDH1_94250.2"/>
    <property type="gene ID" value="SRDH1_94250"/>
</dbReference>
<protein>
    <recommendedName>
        <fullName evidence="1">SAM domain-containing protein</fullName>
    </recommendedName>
</protein>
<dbReference type="Proteomes" id="UP000050792">
    <property type="component" value="Unassembled WGS sequence"/>
</dbReference>
<evidence type="ECO:0000313" key="2">
    <source>
        <dbReference type="Proteomes" id="UP000050792"/>
    </source>
</evidence>
<dbReference type="Gene3D" id="1.10.150.50">
    <property type="entry name" value="Transcription Factor, Ets-1"/>
    <property type="match status" value="1"/>
</dbReference>
<dbReference type="SUPFAM" id="SSF47769">
    <property type="entry name" value="SAM/Pointed domain"/>
    <property type="match status" value="1"/>
</dbReference>
<dbReference type="AlphaFoldDB" id="A0AA85GHJ6"/>
<dbReference type="InterPro" id="IPR013761">
    <property type="entry name" value="SAM/pointed_sf"/>
</dbReference>
<reference evidence="2" key="1">
    <citation type="submission" date="2022-06" db="EMBL/GenBank/DDBJ databases">
        <authorList>
            <person name="Berger JAMES D."/>
            <person name="Berger JAMES D."/>
        </authorList>
    </citation>
    <scope>NUCLEOTIDE SEQUENCE [LARGE SCALE GENOMIC DNA]</scope>
</reference>
<name>A0AA85GHJ6_9TREM</name>
<evidence type="ECO:0000313" key="4">
    <source>
        <dbReference type="WBParaSite" id="SRDH1_94250.2"/>
    </source>
</evidence>
<accession>A0AA85GHJ6</accession>
<feature type="domain" description="SAM" evidence="1">
    <location>
        <begin position="32"/>
        <end position="95"/>
    </location>
</feature>
<keyword evidence="2" id="KW-1185">Reference proteome</keyword>
<dbReference type="PANTHER" id="PTHR46829:SF1">
    <property type="entry name" value="STERILE ALPHA MOTIF DOMAIN-CONTAINING PROTEIN 15"/>
    <property type="match status" value="1"/>
</dbReference>
<dbReference type="InterPro" id="IPR001660">
    <property type="entry name" value="SAM"/>
</dbReference>
<dbReference type="Pfam" id="PF07647">
    <property type="entry name" value="SAM_2"/>
    <property type="match status" value="1"/>
</dbReference>
<dbReference type="WBParaSite" id="SRDH1_94250.1">
    <property type="protein sequence ID" value="SRDH1_94250.1"/>
    <property type="gene ID" value="SRDH1_94250"/>
</dbReference>